<evidence type="ECO:0000256" key="2">
    <source>
        <dbReference type="ARBA" id="ARBA00022827"/>
    </source>
</evidence>
<dbReference type="PANTHER" id="PTHR43539">
    <property type="entry name" value="FLAVIN-BINDING MONOOXYGENASE-LIKE PROTEIN (AFU_ORTHOLOGUE AFUA_4G09220)"/>
    <property type="match status" value="1"/>
</dbReference>
<organism evidence="4 5">
    <name type="scientific">Marasmiellus scandens</name>
    <dbReference type="NCBI Taxonomy" id="2682957"/>
    <lineage>
        <taxon>Eukaryota</taxon>
        <taxon>Fungi</taxon>
        <taxon>Dikarya</taxon>
        <taxon>Basidiomycota</taxon>
        <taxon>Agaricomycotina</taxon>
        <taxon>Agaricomycetes</taxon>
        <taxon>Agaricomycetidae</taxon>
        <taxon>Agaricales</taxon>
        <taxon>Marasmiineae</taxon>
        <taxon>Omphalotaceae</taxon>
        <taxon>Marasmiellus</taxon>
    </lineage>
</organism>
<dbReference type="Pfam" id="PF00743">
    <property type="entry name" value="FMO-like"/>
    <property type="match status" value="1"/>
</dbReference>
<sequence length="630" mass="70589">MTSANFPLPTLQHLGVKDAPSDDIDARQIVNQWFTTFVSNAELGDVDNIVSLFHHESYWRDLLALTWNYRTFVGSTKIAQFLSDRLKLSQLKGFKLQEDSIQLQKPFPDLAWIQFMFNFEVGDVGTASGIGRLIPVPDGGWKANCMFTNLEDLKGFPEKLGALRNREPSHRSWESQRRKEIAFEDTEPTVLVIGGSQCGLGIAARLKMLDVSTLIIEKSPRIGDNWRNRYSALCLHDPVHFGHMPYLPFPPNWPEYTPAPKLANWLEAYADLMELNYWTSTTVSRVEYNKSSGVWTVRVQHASGKERVFKKIRHVVFATGFAAGNEPRIPSIPGRDKYQGQTFHSTEYKTAADYAGKKVAVIGSSTSGHDVAADFCHYGNDTTMIQRGATFVMSAKNGWQVMGAGLYVEDGPPVEVADRIGASFPYRFLVGGMFQRQVEIINTMDKRVFSGTILYAKQLLIPSRVCRDLLTGLQKRGFKLSKGRYDAGPTPRVLEDLGGYYIDTGASQLIIDGKIKMKNDSEIESFTPNGLRSNDGSELQADVVVFATGYGDFRGVIRKLCSEEVSRACKPIWGLDEEGELRGCWRDLGVPGLWFMTGGLLLCRFWSKRLALQIKAIEEGLFTSRYSLSS</sequence>
<evidence type="ECO:0000256" key="3">
    <source>
        <dbReference type="ARBA" id="ARBA00023002"/>
    </source>
</evidence>
<keyword evidence="5" id="KW-1185">Reference proteome</keyword>
<protein>
    <recommendedName>
        <fullName evidence="6">Flavin-containing monooxygenase</fullName>
    </recommendedName>
</protein>
<keyword evidence="2" id="KW-0274">FAD</keyword>
<keyword evidence="1" id="KW-0285">Flavoprotein</keyword>
<proteinExistence type="predicted"/>
<name>A0ABR1ISC2_9AGAR</name>
<keyword evidence="3" id="KW-0560">Oxidoreductase</keyword>
<comment type="caution">
    <text evidence="4">The sequence shown here is derived from an EMBL/GenBank/DDBJ whole genome shotgun (WGS) entry which is preliminary data.</text>
</comment>
<dbReference type="PANTHER" id="PTHR43539:SF68">
    <property type="entry name" value="FLAVIN-BINDING MONOOXYGENASE-LIKE PROTEIN (AFU_ORTHOLOGUE AFUA_4G09220)"/>
    <property type="match status" value="1"/>
</dbReference>
<gene>
    <name evidence="4" type="ORF">VKT23_018008</name>
</gene>
<evidence type="ECO:0000313" key="5">
    <source>
        <dbReference type="Proteomes" id="UP001498398"/>
    </source>
</evidence>
<accession>A0ABR1ISC2</accession>
<dbReference type="InterPro" id="IPR036188">
    <property type="entry name" value="FAD/NAD-bd_sf"/>
</dbReference>
<dbReference type="Gene3D" id="3.50.50.60">
    <property type="entry name" value="FAD/NAD(P)-binding domain"/>
    <property type="match status" value="2"/>
</dbReference>
<dbReference type="InterPro" id="IPR050982">
    <property type="entry name" value="Auxin_biosynth/cation_transpt"/>
</dbReference>
<dbReference type="SUPFAM" id="SSF51905">
    <property type="entry name" value="FAD/NAD(P)-binding domain"/>
    <property type="match status" value="2"/>
</dbReference>
<evidence type="ECO:0000256" key="1">
    <source>
        <dbReference type="ARBA" id="ARBA00022630"/>
    </source>
</evidence>
<dbReference type="Proteomes" id="UP001498398">
    <property type="component" value="Unassembled WGS sequence"/>
</dbReference>
<dbReference type="EMBL" id="JBANRG010000079">
    <property type="protein sequence ID" value="KAK7438394.1"/>
    <property type="molecule type" value="Genomic_DNA"/>
</dbReference>
<dbReference type="InterPro" id="IPR020946">
    <property type="entry name" value="Flavin_mOase-like"/>
</dbReference>
<reference evidence="4 5" key="1">
    <citation type="submission" date="2024-01" db="EMBL/GenBank/DDBJ databases">
        <title>A draft genome for the cacao thread blight pathogen Marasmiellus scandens.</title>
        <authorList>
            <person name="Baruah I.K."/>
            <person name="Leung J."/>
            <person name="Bukari Y."/>
            <person name="Amoako-Attah I."/>
            <person name="Meinhardt L.W."/>
            <person name="Bailey B.A."/>
            <person name="Cohen S.P."/>
        </authorList>
    </citation>
    <scope>NUCLEOTIDE SEQUENCE [LARGE SCALE GENOMIC DNA]</scope>
    <source>
        <strain evidence="4 5">GH-19</strain>
    </source>
</reference>
<evidence type="ECO:0008006" key="6">
    <source>
        <dbReference type="Google" id="ProtNLM"/>
    </source>
</evidence>
<evidence type="ECO:0000313" key="4">
    <source>
        <dbReference type="EMBL" id="KAK7438394.1"/>
    </source>
</evidence>